<dbReference type="EMBL" id="SHME01000004">
    <property type="protein sequence ID" value="TAA18696.1"/>
    <property type="molecule type" value="Genomic_DNA"/>
</dbReference>
<keyword evidence="2" id="KW-1185">Reference proteome</keyword>
<comment type="caution">
    <text evidence="1">The sequence shown here is derived from an EMBL/GenBank/DDBJ whole genome shotgun (WGS) entry which is preliminary data.</text>
</comment>
<dbReference type="Proteomes" id="UP000293089">
    <property type="component" value="Unassembled WGS sequence"/>
</dbReference>
<accession>A0ABY1WCG8</accession>
<dbReference type="RefSeq" id="WP_130529735.1">
    <property type="nucleotide sequence ID" value="NZ_SHMD01000002.1"/>
</dbReference>
<organism evidence="1 2">
    <name type="scientific">Pseudoxanthomonas winnipegensis</name>
    <dbReference type="NCBI Taxonomy" id="2480810"/>
    <lineage>
        <taxon>Bacteria</taxon>
        <taxon>Pseudomonadati</taxon>
        <taxon>Pseudomonadota</taxon>
        <taxon>Gammaproteobacteria</taxon>
        <taxon>Lysobacterales</taxon>
        <taxon>Lysobacteraceae</taxon>
        <taxon>Pseudoxanthomonas</taxon>
    </lineage>
</organism>
<reference evidence="1 2" key="1">
    <citation type="submission" date="2019-02" db="EMBL/GenBank/DDBJ databases">
        <title>WGS of Pseudoxanthomonas species novum from clinical isolates.</title>
        <authorList>
            <person name="Bernier A.-M."/>
            <person name="Bernard K."/>
            <person name="Vachon A."/>
        </authorList>
    </citation>
    <scope>NUCLEOTIDE SEQUENCE [LARGE SCALE GENOMIC DNA]</scope>
    <source>
        <strain evidence="2">NML 170316</strain>
    </source>
</reference>
<evidence type="ECO:0000313" key="1">
    <source>
        <dbReference type="EMBL" id="TAA18696.1"/>
    </source>
</evidence>
<gene>
    <name evidence="1" type="ORF">EA658_16550</name>
</gene>
<dbReference type="InterPro" id="IPR009679">
    <property type="entry name" value="Phage_186_CII-like"/>
</dbReference>
<dbReference type="Pfam" id="PF06892">
    <property type="entry name" value="Phage_CP76"/>
    <property type="match status" value="1"/>
</dbReference>
<name>A0ABY1WCG8_9GAMM</name>
<proteinExistence type="predicted"/>
<evidence type="ECO:0000313" key="2">
    <source>
        <dbReference type="Proteomes" id="UP000293089"/>
    </source>
</evidence>
<evidence type="ECO:0008006" key="3">
    <source>
        <dbReference type="Google" id="ProtNLM"/>
    </source>
</evidence>
<protein>
    <recommendedName>
        <fullName evidence="3">Phage regulatory protein CII</fullName>
    </recommendedName>
</protein>
<sequence length="160" mass="17079">MNILDAAYKTAHEYQGGTVALATRMVRTDEFGNERAMSDAVLRNKVNPNNKTHHLSLEEASEIMGLTDNYRILHALAAEHGFTCQRNEAPEAGNLVAALLDAGEVKGKLCQLIGDALEDGKITPNEALAISAACGDLQQLTSQIAAYANAEASRRGRSAA</sequence>